<evidence type="ECO:0000313" key="1">
    <source>
        <dbReference type="EMBL" id="KFM95754.1"/>
    </source>
</evidence>
<dbReference type="Proteomes" id="UP000264294">
    <property type="component" value="Unassembled WGS sequence"/>
</dbReference>
<evidence type="ECO:0000313" key="2">
    <source>
        <dbReference type="EMBL" id="RFT64338.1"/>
    </source>
</evidence>
<dbReference type="AlphaFoldDB" id="A0A090YB82"/>
<keyword evidence="4" id="KW-1185">Reference proteome</keyword>
<dbReference type="PATRIC" id="fig|1405.8.peg.5708"/>
<reference evidence="2 4" key="2">
    <citation type="submission" date="2018-08" db="EMBL/GenBank/DDBJ databases">
        <title>Bacillus clarus sp. nov. strain PS00077A.</title>
        <authorList>
            <person name="Mendez Acevedo M."/>
            <person name="Carroll L."/>
            <person name="Mukherjee M."/>
            <person name="Wiedmann M."/>
            <person name="Kovac J."/>
        </authorList>
    </citation>
    <scope>NUCLEOTIDE SEQUENCE [LARGE SCALE GENOMIC DNA]</scope>
    <source>
        <strain evidence="2 4">PS00077A</strain>
    </source>
</reference>
<reference evidence="1 3" key="1">
    <citation type="submission" date="2014-04" db="EMBL/GenBank/DDBJ databases">
        <authorList>
            <person name="Bishop-Lilly K.A."/>
            <person name="Broomall S.M."/>
            <person name="Chain P.S."/>
            <person name="Chertkov O."/>
            <person name="Coyne S.R."/>
            <person name="Daligault H.E."/>
            <person name="Davenport K.W."/>
            <person name="Erkkila T."/>
            <person name="Frey K.G."/>
            <person name="Gibbons H.S."/>
            <person name="Gu W."/>
            <person name="Jaissle J."/>
            <person name="Johnson S.L."/>
            <person name="Koroleva G.I."/>
            <person name="Ladner J.T."/>
            <person name="Lo C.-C."/>
            <person name="Minogue T.D."/>
            <person name="Munk C."/>
            <person name="Palacios G.F."/>
            <person name="Redden C.L."/>
            <person name="Rosenzweig C.N."/>
            <person name="Scholz M.B."/>
            <person name="Teshima H."/>
            <person name="Xu Y."/>
        </authorList>
    </citation>
    <scope>NUCLEOTIDE SEQUENCE [LARGE SCALE GENOMIC DNA]</scope>
    <source>
        <strain evidence="1 3">BHP</strain>
    </source>
</reference>
<evidence type="ECO:0000313" key="3">
    <source>
        <dbReference type="Proteomes" id="UP000029389"/>
    </source>
</evidence>
<name>A0A090YB82_9BACI</name>
<protein>
    <submittedName>
        <fullName evidence="1">Uncharacterized protein</fullName>
    </submittedName>
</protein>
<dbReference type="EMBL" id="QVOD01000037">
    <property type="protein sequence ID" value="RFT64338.1"/>
    <property type="molecule type" value="Genomic_DNA"/>
</dbReference>
<dbReference type="EMBL" id="JMQC01000009">
    <property type="protein sequence ID" value="KFM95754.1"/>
    <property type="molecule type" value="Genomic_DNA"/>
</dbReference>
<sequence length="61" mass="6688">MKLLSPNEIFYIVNGTFFNNGTTTFNGNVSINVGGYGSVSMGASYATSTYKYAYVEQSTYF</sequence>
<accession>A0A090YB82</accession>
<comment type="caution">
    <text evidence="1">The sequence shown here is derived from an EMBL/GenBank/DDBJ whole genome shotgun (WGS) entry which is preliminary data.</text>
</comment>
<proteinExistence type="predicted"/>
<organism evidence="1 3">
    <name type="scientific">Bacillus clarus</name>
    <dbReference type="NCBI Taxonomy" id="2338372"/>
    <lineage>
        <taxon>Bacteria</taxon>
        <taxon>Bacillati</taxon>
        <taxon>Bacillota</taxon>
        <taxon>Bacilli</taxon>
        <taxon>Bacillales</taxon>
        <taxon>Bacillaceae</taxon>
        <taxon>Bacillus</taxon>
        <taxon>Bacillus cereus group</taxon>
    </lineage>
</organism>
<gene>
    <name evidence="2" type="ORF">D0U04_22510</name>
    <name evidence="1" type="ORF">DJ93_5531</name>
</gene>
<evidence type="ECO:0000313" key="4">
    <source>
        <dbReference type="Proteomes" id="UP000264294"/>
    </source>
</evidence>
<dbReference type="Proteomes" id="UP000029389">
    <property type="component" value="Unassembled WGS sequence"/>
</dbReference>